<evidence type="ECO:0000313" key="3">
    <source>
        <dbReference type="Proteomes" id="UP001359559"/>
    </source>
</evidence>
<evidence type="ECO:0000313" key="2">
    <source>
        <dbReference type="EMBL" id="KAK7272562.1"/>
    </source>
</evidence>
<keyword evidence="3" id="KW-1185">Reference proteome</keyword>
<protein>
    <submittedName>
        <fullName evidence="2">Uncharacterized protein</fullName>
    </submittedName>
</protein>
<keyword evidence="1" id="KW-1133">Transmembrane helix</keyword>
<keyword evidence="1" id="KW-0472">Membrane</keyword>
<organism evidence="2 3">
    <name type="scientific">Clitoria ternatea</name>
    <name type="common">Butterfly pea</name>
    <dbReference type="NCBI Taxonomy" id="43366"/>
    <lineage>
        <taxon>Eukaryota</taxon>
        <taxon>Viridiplantae</taxon>
        <taxon>Streptophyta</taxon>
        <taxon>Embryophyta</taxon>
        <taxon>Tracheophyta</taxon>
        <taxon>Spermatophyta</taxon>
        <taxon>Magnoliopsida</taxon>
        <taxon>eudicotyledons</taxon>
        <taxon>Gunneridae</taxon>
        <taxon>Pentapetalae</taxon>
        <taxon>rosids</taxon>
        <taxon>fabids</taxon>
        <taxon>Fabales</taxon>
        <taxon>Fabaceae</taxon>
        <taxon>Papilionoideae</taxon>
        <taxon>50 kb inversion clade</taxon>
        <taxon>NPAAA clade</taxon>
        <taxon>indigoferoid/millettioid clade</taxon>
        <taxon>Phaseoleae</taxon>
        <taxon>Clitoria</taxon>
    </lineage>
</organism>
<gene>
    <name evidence="2" type="ORF">RJT34_29236</name>
</gene>
<reference evidence="2 3" key="1">
    <citation type="submission" date="2024-01" db="EMBL/GenBank/DDBJ databases">
        <title>The genomes of 5 underutilized Papilionoideae crops provide insights into root nodulation and disease resistance.</title>
        <authorList>
            <person name="Yuan L."/>
        </authorList>
    </citation>
    <scope>NUCLEOTIDE SEQUENCE [LARGE SCALE GENOMIC DNA]</scope>
    <source>
        <strain evidence="2">LY-2023</strain>
        <tissue evidence="2">Leaf</tissue>
    </source>
</reference>
<sequence>MVCSWAHMGEEKEKTHVNHLHDPLSFIFILLPLSFFIARALSLSSLLFPLSLSPIFRSLILIIHRFLRVLSPS</sequence>
<comment type="caution">
    <text evidence="2">The sequence shown here is derived from an EMBL/GenBank/DDBJ whole genome shotgun (WGS) entry which is preliminary data.</text>
</comment>
<proteinExistence type="predicted"/>
<dbReference type="AlphaFoldDB" id="A0AAN9F9T3"/>
<dbReference type="EMBL" id="JAYKXN010000007">
    <property type="protein sequence ID" value="KAK7272562.1"/>
    <property type="molecule type" value="Genomic_DNA"/>
</dbReference>
<keyword evidence="1" id="KW-0812">Transmembrane</keyword>
<name>A0AAN9F9T3_CLITE</name>
<feature type="transmembrane region" description="Helical" evidence="1">
    <location>
        <begin position="24"/>
        <end position="41"/>
    </location>
</feature>
<accession>A0AAN9F9T3</accession>
<dbReference type="Proteomes" id="UP001359559">
    <property type="component" value="Unassembled WGS sequence"/>
</dbReference>
<evidence type="ECO:0000256" key="1">
    <source>
        <dbReference type="SAM" id="Phobius"/>
    </source>
</evidence>